<dbReference type="Pfam" id="PF13672">
    <property type="entry name" value="PP2C_2"/>
    <property type="match status" value="1"/>
</dbReference>
<dbReference type="Gene3D" id="2.60.40.10">
    <property type="entry name" value="Immunoglobulins"/>
    <property type="match status" value="1"/>
</dbReference>
<keyword evidence="2" id="KW-0378">Hydrolase</keyword>
<protein>
    <submittedName>
        <fullName evidence="2">PP2C family serine/threonine-protein phosphatase</fullName>
        <ecNumber evidence="2">3.1.3.16</ecNumber>
    </submittedName>
</protein>
<sequence length="464" mass="51680">MTETEQYLRSLLQQQGITVGEHLNDLLKTFAAGDENITSVKNIRLLQHNMTKDWKLIARRADINALQLAFPNGIVGKPYQAEFDFKAFGLEDIISFQLTGFENTGLAFDKNTKVINGTPQNSGDISLLFSYKIDGEEAEAPLNEKKVTIIINPDPKSLWKDLPSNADDKYAKADSVVETAPFLDFTFTAGSKRGRSHANKGSFRDDDYAYAELENDWGIVAIADGAGSAKYARKGSVIACNTVIAHLQANFNAANTSLLEEAIEIYSKDQSVKSKLLDIVAQHLSAAAKKAFTEIQKLAIEEGVTTNDFHTTLAFVLVKKFASGYAFLSFAVGDCPLVLVDRSFEWVKPLNKLDVGEYGGGTRFITMEDIFAKENFQERFNFEFTPELSYVVLMTDGIYDPKFEVEANLSKPEKWKAFFDDLDGNNTEGVSVKFNDGYTAKNLSDWMDFWSPGNHDDRTLIVLS</sequence>
<proteinExistence type="predicted"/>
<dbReference type="Gene3D" id="3.60.40.10">
    <property type="entry name" value="PPM-type phosphatase domain"/>
    <property type="match status" value="1"/>
</dbReference>
<dbReference type="EC" id="3.1.3.16" evidence="2"/>
<gene>
    <name evidence="2" type="ORF">E5L68_009480</name>
</gene>
<keyword evidence="3" id="KW-1185">Reference proteome</keyword>
<dbReference type="SUPFAM" id="SSF81606">
    <property type="entry name" value="PP2C-like"/>
    <property type="match status" value="1"/>
</dbReference>
<dbReference type="Proteomes" id="UP001517367">
    <property type="component" value="Unassembled WGS sequence"/>
</dbReference>
<dbReference type="InterPro" id="IPR036457">
    <property type="entry name" value="PPM-type-like_dom_sf"/>
</dbReference>
<accession>A0ABW9JIR9</accession>
<dbReference type="EMBL" id="SRMP02000012">
    <property type="protein sequence ID" value="MFN0291626.1"/>
    <property type="molecule type" value="Genomic_DNA"/>
</dbReference>
<feature type="domain" description="PPM-type phosphatase" evidence="1">
    <location>
        <begin position="193"/>
        <end position="422"/>
    </location>
</feature>
<name>A0ABW9JIR9_9SPHI</name>
<evidence type="ECO:0000313" key="2">
    <source>
        <dbReference type="EMBL" id="MFN0291626.1"/>
    </source>
</evidence>
<dbReference type="InterPro" id="IPR013783">
    <property type="entry name" value="Ig-like_fold"/>
</dbReference>
<evidence type="ECO:0000313" key="3">
    <source>
        <dbReference type="Proteomes" id="UP001517367"/>
    </source>
</evidence>
<dbReference type="GO" id="GO:0004722">
    <property type="term" value="F:protein serine/threonine phosphatase activity"/>
    <property type="evidence" value="ECO:0007669"/>
    <property type="project" value="UniProtKB-EC"/>
</dbReference>
<reference evidence="2 3" key="1">
    <citation type="submission" date="2024-12" db="EMBL/GenBank/DDBJ databases">
        <authorList>
            <person name="Hu S."/>
        </authorList>
    </citation>
    <scope>NUCLEOTIDE SEQUENCE [LARGE SCALE GENOMIC DNA]</scope>
    <source>
        <strain evidence="2 3">P-25</strain>
    </source>
</reference>
<comment type="caution">
    <text evidence="2">The sequence shown here is derived from an EMBL/GenBank/DDBJ whole genome shotgun (WGS) entry which is preliminary data.</text>
</comment>
<evidence type="ECO:0000259" key="1">
    <source>
        <dbReference type="Pfam" id="PF13672"/>
    </source>
</evidence>
<dbReference type="RefSeq" id="WP_138728218.1">
    <property type="nucleotide sequence ID" value="NZ_SRMP02000012.1"/>
</dbReference>
<organism evidence="2 3">
    <name type="scientific">Pedobacter helvus</name>
    <dbReference type="NCBI Taxonomy" id="2563444"/>
    <lineage>
        <taxon>Bacteria</taxon>
        <taxon>Pseudomonadati</taxon>
        <taxon>Bacteroidota</taxon>
        <taxon>Sphingobacteriia</taxon>
        <taxon>Sphingobacteriales</taxon>
        <taxon>Sphingobacteriaceae</taxon>
        <taxon>Pedobacter</taxon>
    </lineage>
</organism>
<dbReference type="InterPro" id="IPR001932">
    <property type="entry name" value="PPM-type_phosphatase-like_dom"/>
</dbReference>